<reference evidence="1" key="1">
    <citation type="submission" date="2019-12" db="EMBL/GenBank/DDBJ databases">
        <title>Novel species isolated from a subtropical stream in China.</title>
        <authorList>
            <person name="Lu H."/>
        </authorList>
    </citation>
    <scope>NUCLEOTIDE SEQUENCE [LARGE SCALE GENOMIC DNA]</scope>
    <source>
        <strain evidence="1">FT81W</strain>
    </source>
</reference>
<organism evidence="1 2">
    <name type="scientific">Duganella vulcania</name>
    <dbReference type="NCBI Taxonomy" id="2692166"/>
    <lineage>
        <taxon>Bacteria</taxon>
        <taxon>Pseudomonadati</taxon>
        <taxon>Pseudomonadota</taxon>
        <taxon>Betaproteobacteria</taxon>
        <taxon>Burkholderiales</taxon>
        <taxon>Oxalobacteraceae</taxon>
        <taxon>Telluria group</taxon>
        <taxon>Duganella</taxon>
    </lineage>
</organism>
<dbReference type="InterPro" id="IPR011989">
    <property type="entry name" value="ARM-like"/>
</dbReference>
<evidence type="ECO:0000313" key="1">
    <source>
        <dbReference type="EMBL" id="MYM92312.1"/>
    </source>
</evidence>
<dbReference type="RefSeq" id="WP_161081586.1">
    <property type="nucleotide sequence ID" value="NZ_WWCX01000001.1"/>
</dbReference>
<dbReference type="SUPFAM" id="SSF48371">
    <property type="entry name" value="ARM repeat"/>
    <property type="match status" value="1"/>
</dbReference>
<name>A0A845GFY8_9BURK</name>
<dbReference type="AlphaFoldDB" id="A0A845GFY8"/>
<proteinExistence type="predicted"/>
<evidence type="ECO:0000313" key="2">
    <source>
        <dbReference type="Proteomes" id="UP000447355"/>
    </source>
</evidence>
<sequence length="133" mass="14105">MSDGFCTHCFTLLPALATACPVCGNAQNNTGEGDYREKVVSALRHPSPEVRVRAIVAIGLMHDKSAADALVACALRNPADVVVGLQIIETLKIIDDGKPRMTALRYLHARHPDDAIKQAAQVTLNAILPAPGA</sequence>
<dbReference type="Proteomes" id="UP000447355">
    <property type="component" value="Unassembled WGS sequence"/>
</dbReference>
<dbReference type="Pfam" id="PF13646">
    <property type="entry name" value="HEAT_2"/>
    <property type="match status" value="1"/>
</dbReference>
<dbReference type="EMBL" id="WWCX01000001">
    <property type="protein sequence ID" value="MYM92312.1"/>
    <property type="molecule type" value="Genomic_DNA"/>
</dbReference>
<dbReference type="Gene3D" id="1.25.10.10">
    <property type="entry name" value="Leucine-rich Repeat Variant"/>
    <property type="match status" value="1"/>
</dbReference>
<comment type="caution">
    <text evidence="1">The sequence shown here is derived from an EMBL/GenBank/DDBJ whole genome shotgun (WGS) entry which is preliminary data.</text>
</comment>
<accession>A0A845GFY8</accession>
<dbReference type="InterPro" id="IPR016024">
    <property type="entry name" value="ARM-type_fold"/>
</dbReference>
<protein>
    <submittedName>
        <fullName evidence="1">HEAT repeat domain-containing protein</fullName>
    </submittedName>
</protein>
<gene>
    <name evidence="1" type="ORF">GTP90_00385</name>
</gene>